<keyword evidence="2" id="KW-1185">Reference proteome</keyword>
<name>A0ABU1AUP1_9BACT</name>
<reference evidence="1 2" key="1">
    <citation type="submission" date="2023-04" db="EMBL/GenBank/DDBJ databases">
        <title>A novel bacteria isolated from coastal sediment.</title>
        <authorList>
            <person name="Liu X.-J."/>
            <person name="Du Z.-J."/>
        </authorList>
    </citation>
    <scope>NUCLEOTIDE SEQUENCE [LARGE SCALE GENOMIC DNA]</scope>
    <source>
        <strain evidence="1 2">SDUM461003</strain>
    </source>
</reference>
<dbReference type="Proteomes" id="UP001225316">
    <property type="component" value="Unassembled WGS sequence"/>
</dbReference>
<organism evidence="1 2">
    <name type="scientific">Thalassobacterium maritimum</name>
    <dbReference type="NCBI Taxonomy" id="3041265"/>
    <lineage>
        <taxon>Bacteria</taxon>
        <taxon>Pseudomonadati</taxon>
        <taxon>Verrucomicrobiota</taxon>
        <taxon>Opitutia</taxon>
        <taxon>Puniceicoccales</taxon>
        <taxon>Coraliomargaritaceae</taxon>
        <taxon>Thalassobacterium</taxon>
    </lineage>
</organism>
<evidence type="ECO:0000313" key="2">
    <source>
        <dbReference type="Proteomes" id="UP001225316"/>
    </source>
</evidence>
<gene>
    <name evidence="1" type="ORF">QEH52_04095</name>
</gene>
<accession>A0ABU1AUP1</accession>
<comment type="caution">
    <text evidence="1">The sequence shown here is derived from an EMBL/GenBank/DDBJ whole genome shotgun (WGS) entry which is preliminary data.</text>
</comment>
<evidence type="ECO:0000313" key="1">
    <source>
        <dbReference type="EMBL" id="MDQ8206677.1"/>
    </source>
</evidence>
<proteinExistence type="predicted"/>
<dbReference type="EMBL" id="JARXHW010000006">
    <property type="protein sequence ID" value="MDQ8206677.1"/>
    <property type="molecule type" value="Genomic_DNA"/>
</dbReference>
<protein>
    <submittedName>
        <fullName evidence="1">Uncharacterized protein</fullName>
    </submittedName>
</protein>
<sequence>MTDQNSEGWLEEIRRFEEIFGPRIYLDQKSSVTAEKGTRSFFQLTKEENGVGVKTVSDTIQGATMKPFLIYGLIPLLATRSVNFRKLWADIPSAIKTRYQVQGLPFTTQVNDRNFFSAALWPEEALDQSKSLLGHCMAISPDWTLACLSEIRATYSRRLDFMPELFMMGFRRSEMFSNDELGELLGKMYPSRWASVDVRERRKELRAKLQRIIKGK</sequence>
<dbReference type="RefSeq" id="WP_308948786.1">
    <property type="nucleotide sequence ID" value="NZ_JARXHW010000006.1"/>
</dbReference>